<dbReference type="GO" id="GO:0016787">
    <property type="term" value="F:hydrolase activity"/>
    <property type="evidence" value="ECO:0007669"/>
    <property type="project" value="UniProtKB-KW"/>
</dbReference>
<keyword evidence="6" id="KW-1185">Reference proteome</keyword>
<keyword evidence="1" id="KW-0732">Signal</keyword>
<dbReference type="GO" id="GO:0016042">
    <property type="term" value="P:lipid catabolic process"/>
    <property type="evidence" value="ECO:0007669"/>
    <property type="project" value="InterPro"/>
</dbReference>
<dbReference type="PANTHER" id="PTHR46640">
    <property type="entry name" value="TRIACYLGLYCEROL LIPASE, PUTATIVE (AFU_ORTHOLOGUE AFUA_6G06510)-RELATED"/>
    <property type="match status" value="1"/>
</dbReference>
<accession>A0A6A6JDL4</accession>
<feature type="domain" description="Fungal lipase-type" evidence="3">
    <location>
        <begin position="91"/>
        <end position="223"/>
    </location>
</feature>
<evidence type="ECO:0000256" key="2">
    <source>
        <dbReference type="ARBA" id="ARBA00022801"/>
    </source>
</evidence>
<dbReference type="GeneID" id="54555634"/>
<protein>
    <submittedName>
        <fullName evidence="5">Alpha/beta-hydrolase</fullName>
    </submittedName>
</protein>
<evidence type="ECO:0000259" key="4">
    <source>
        <dbReference type="Pfam" id="PF03893"/>
    </source>
</evidence>
<dbReference type="Pfam" id="PF03893">
    <property type="entry name" value="Lipase3_N"/>
    <property type="match status" value="1"/>
</dbReference>
<dbReference type="OrthoDB" id="426718at2759"/>
<name>A0A6A6JDL4_WESOR</name>
<dbReference type="Proteomes" id="UP000800097">
    <property type="component" value="Unassembled WGS sequence"/>
</dbReference>
<dbReference type="SUPFAM" id="SSF53474">
    <property type="entry name" value="alpha/beta-Hydrolases"/>
    <property type="match status" value="1"/>
</dbReference>
<evidence type="ECO:0000313" key="6">
    <source>
        <dbReference type="Proteomes" id="UP000800097"/>
    </source>
</evidence>
<dbReference type="Gene3D" id="3.40.50.1820">
    <property type="entry name" value="alpha/beta hydrolase"/>
    <property type="match status" value="1"/>
</dbReference>
<dbReference type="InterPro" id="IPR002921">
    <property type="entry name" value="Fungal_lipase-type"/>
</dbReference>
<keyword evidence="2 5" id="KW-0378">Hydrolase</keyword>
<organism evidence="5 6">
    <name type="scientific">Westerdykella ornata</name>
    <dbReference type="NCBI Taxonomy" id="318751"/>
    <lineage>
        <taxon>Eukaryota</taxon>
        <taxon>Fungi</taxon>
        <taxon>Dikarya</taxon>
        <taxon>Ascomycota</taxon>
        <taxon>Pezizomycotina</taxon>
        <taxon>Dothideomycetes</taxon>
        <taxon>Pleosporomycetidae</taxon>
        <taxon>Pleosporales</taxon>
        <taxon>Sporormiaceae</taxon>
        <taxon>Westerdykella</taxon>
    </lineage>
</organism>
<feature type="domain" description="Mono-/di-acylglycerol lipase N-terminal" evidence="4">
    <location>
        <begin position="9"/>
        <end position="62"/>
    </location>
</feature>
<sequence length="284" mass="31332">MFVTLSYAIISPVKRGIDTNLLSRINLMEQYAAAAYCPNNYNSPGNSVSCSSGNCPLVQSANTSTLVEFASKLPTDVTCFVAVDDTNRLIVTAFRGSRSIDNWLTNLQFDLVETNLCSGCQAHRGFWQSWLDSRTAVMAAIKDARKRRPDYTLVTVGHSLGGAVASLAAAQLRNEGYNVDFFSFGAPKVGGTKLSDYISNQSGGNNYRVTHWNDPIPRLPPQVMGYVHISPEYYIDSQNNRDVKPDQVRLCYGAVNYLCNNAWLVTDILAHLWYFNGITKCVAG</sequence>
<evidence type="ECO:0000256" key="1">
    <source>
        <dbReference type="ARBA" id="ARBA00022729"/>
    </source>
</evidence>
<dbReference type="InterPro" id="IPR051299">
    <property type="entry name" value="AB_hydrolase_lip/est"/>
</dbReference>
<dbReference type="InterPro" id="IPR005592">
    <property type="entry name" value="Mono/diacylglycerol_lipase_N"/>
</dbReference>
<dbReference type="AlphaFoldDB" id="A0A6A6JDL4"/>
<gene>
    <name evidence="5" type="ORF">EI97DRAFT_495885</name>
</gene>
<dbReference type="EMBL" id="ML986508">
    <property type="protein sequence ID" value="KAF2273726.1"/>
    <property type="molecule type" value="Genomic_DNA"/>
</dbReference>
<dbReference type="CDD" id="cd00519">
    <property type="entry name" value="Lipase_3"/>
    <property type="match status" value="1"/>
</dbReference>
<dbReference type="PANTHER" id="PTHR46640:SF1">
    <property type="entry name" value="FUNGAL LIPASE-LIKE DOMAIN-CONTAINING PROTEIN-RELATED"/>
    <property type="match status" value="1"/>
</dbReference>
<reference evidence="5" key="1">
    <citation type="journal article" date="2020" name="Stud. Mycol.">
        <title>101 Dothideomycetes genomes: a test case for predicting lifestyles and emergence of pathogens.</title>
        <authorList>
            <person name="Haridas S."/>
            <person name="Albert R."/>
            <person name="Binder M."/>
            <person name="Bloem J."/>
            <person name="Labutti K."/>
            <person name="Salamov A."/>
            <person name="Andreopoulos B."/>
            <person name="Baker S."/>
            <person name="Barry K."/>
            <person name="Bills G."/>
            <person name="Bluhm B."/>
            <person name="Cannon C."/>
            <person name="Castanera R."/>
            <person name="Culley D."/>
            <person name="Daum C."/>
            <person name="Ezra D."/>
            <person name="Gonzalez J."/>
            <person name="Henrissat B."/>
            <person name="Kuo A."/>
            <person name="Liang C."/>
            <person name="Lipzen A."/>
            <person name="Lutzoni F."/>
            <person name="Magnuson J."/>
            <person name="Mondo S."/>
            <person name="Nolan M."/>
            <person name="Ohm R."/>
            <person name="Pangilinan J."/>
            <person name="Park H.-J."/>
            <person name="Ramirez L."/>
            <person name="Alfaro M."/>
            <person name="Sun H."/>
            <person name="Tritt A."/>
            <person name="Yoshinaga Y."/>
            <person name="Zwiers L.-H."/>
            <person name="Turgeon B."/>
            <person name="Goodwin S."/>
            <person name="Spatafora J."/>
            <person name="Crous P."/>
            <person name="Grigoriev I."/>
        </authorList>
    </citation>
    <scope>NUCLEOTIDE SEQUENCE</scope>
    <source>
        <strain evidence="5">CBS 379.55</strain>
    </source>
</reference>
<dbReference type="Pfam" id="PF01764">
    <property type="entry name" value="Lipase_3"/>
    <property type="match status" value="1"/>
</dbReference>
<evidence type="ECO:0000259" key="3">
    <source>
        <dbReference type="Pfam" id="PF01764"/>
    </source>
</evidence>
<evidence type="ECO:0000313" key="5">
    <source>
        <dbReference type="EMBL" id="KAF2273726.1"/>
    </source>
</evidence>
<dbReference type="RefSeq" id="XP_033651265.1">
    <property type="nucleotide sequence ID" value="XM_033802459.1"/>
</dbReference>
<proteinExistence type="predicted"/>
<dbReference type="InterPro" id="IPR029058">
    <property type="entry name" value="AB_hydrolase_fold"/>
</dbReference>